<proteinExistence type="inferred from homology"/>
<keyword evidence="7" id="KW-1185">Reference proteome</keyword>
<organism evidence="6 7">
    <name type="scientific">Patulibacter medicamentivorans</name>
    <dbReference type="NCBI Taxonomy" id="1097667"/>
    <lineage>
        <taxon>Bacteria</taxon>
        <taxon>Bacillati</taxon>
        <taxon>Actinomycetota</taxon>
        <taxon>Thermoleophilia</taxon>
        <taxon>Solirubrobacterales</taxon>
        <taxon>Patulibacteraceae</taxon>
        <taxon>Patulibacter</taxon>
    </lineage>
</organism>
<dbReference type="InterPro" id="IPR036038">
    <property type="entry name" value="Aminotransferase-like"/>
</dbReference>
<protein>
    <submittedName>
        <fullName evidence="6">Aminotransferase class IV</fullName>
        <ecNumber evidence="6">4.1.3.38</ecNumber>
    </submittedName>
</protein>
<dbReference type="Proteomes" id="UP000005143">
    <property type="component" value="Unassembled WGS sequence"/>
</dbReference>
<dbReference type="InterPro" id="IPR018300">
    <property type="entry name" value="Aminotrans_IV_CS"/>
</dbReference>
<dbReference type="AlphaFoldDB" id="H0E279"/>
<keyword evidence="6" id="KW-0456">Lyase</keyword>
<evidence type="ECO:0000313" key="6">
    <source>
        <dbReference type="EMBL" id="EHN12216.1"/>
    </source>
</evidence>
<comment type="similarity">
    <text evidence="2 4">Belongs to the class-IV pyridoxal-phosphate-dependent aminotransferase family.</text>
</comment>
<sequence length="233" mass="25054">MLARGPAVPVFETVRVEDGRIRLWDRHLLRLRRAGASGRQLTAVRALADVYRRDPRATIARFDVVRGEPVAARARAIAAATPVRLVTVPGYDPHDRGREQKRADRTWVQAGERGATVAGGDEPLFAATGERDEVLPSDRIGETSRANLFVIDATGRVATPAVAGLLPGVTRSWALEAARAREIPLHVGDLVTARAAFLTTAGRGIVPVAAIDGRALGRDPLIGDLHGAWLRLP</sequence>
<dbReference type="RefSeq" id="WP_007571339.1">
    <property type="nucleotide sequence ID" value="NZ_AGUD01000040.1"/>
</dbReference>
<dbReference type="Pfam" id="PF01063">
    <property type="entry name" value="Aminotran_4"/>
    <property type="match status" value="1"/>
</dbReference>
<dbReference type="InterPro" id="IPR043132">
    <property type="entry name" value="BCAT-like_C"/>
</dbReference>
<evidence type="ECO:0000256" key="4">
    <source>
        <dbReference type="RuleBase" id="RU004106"/>
    </source>
</evidence>
<evidence type="ECO:0000256" key="5">
    <source>
        <dbReference type="RuleBase" id="RU004516"/>
    </source>
</evidence>
<evidence type="ECO:0000256" key="2">
    <source>
        <dbReference type="ARBA" id="ARBA00009320"/>
    </source>
</evidence>
<name>H0E279_9ACTN</name>
<accession>H0E279</accession>
<evidence type="ECO:0000256" key="3">
    <source>
        <dbReference type="ARBA" id="ARBA00022898"/>
    </source>
</evidence>
<keyword evidence="3 5" id="KW-0663">Pyridoxal phosphate</keyword>
<keyword evidence="6" id="KW-0032">Aminotransferase</keyword>
<dbReference type="InterPro" id="IPR043131">
    <property type="entry name" value="BCAT-like_N"/>
</dbReference>
<dbReference type="InterPro" id="IPR001544">
    <property type="entry name" value="Aminotrans_IV"/>
</dbReference>
<dbReference type="EMBL" id="AGUD01000040">
    <property type="protein sequence ID" value="EHN12216.1"/>
    <property type="molecule type" value="Genomic_DNA"/>
</dbReference>
<dbReference type="Gene3D" id="3.20.10.10">
    <property type="entry name" value="D-amino Acid Aminotransferase, subunit A, domain 2"/>
    <property type="match status" value="1"/>
</dbReference>
<comment type="caution">
    <text evidence="6">The sequence shown here is derived from an EMBL/GenBank/DDBJ whole genome shotgun (WGS) entry which is preliminary data.</text>
</comment>
<dbReference type="GO" id="GO:0008696">
    <property type="term" value="F:4-amino-4-deoxychorismate lyase activity"/>
    <property type="evidence" value="ECO:0007669"/>
    <property type="project" value="UniProtKB-EC"/>
</dbReference>
<reference evidence="6 7" key="1">
    <citation type="journal article" date="2013" name="Biodegradation">
        <title>Quantitative proteomic analysis of ibuprofen-degrading Patulibacter sp. strain I11.</title>
        <authorList>
            <person name="Almeida B."/>
            <person name="Kjeldal H."/>
            <person name="Lolas I."/>
            <person name="Knudsen A.D."/>
            <person name="Carvalho G."/>
            <person name="Nielsen K.L."/>
            <person name="Barreto Crespo M.T."/>
            <person name="Stensballe A."/>
            <person name="Nielsen J.L."/>
        </authorList>
    </citation>
    <scope>NUCLEOTIDE SEQUENCE [LARGE SCALE GENOMIC DNA]</scope>
    <source>
        <strain evidence="6 7">I11</strain>
    </source>
</reference>
<evidence type="ECO:0000313" key="7">
    <source>
        <dbReference type="Proteomes" id="UP000005143"/>
    </source>
</evidence>
<gene>
    <name evidence="6" type="ORF">PAI11_08920</name>
</gene>
<dbReference type="Gene3D" id="3.30.470.10">
    <property type="match status" value="1"/>
</dbReference>
<dbReference type="GO" id="GO:0008483">
    <property type="term" value="F:transaminase activity"/>
    <property type="evidence" value="ECO:0007669"/>
    <property type="project" value="UniProtKB-KW"/>
</dbReference>
<dbReference type="SUPFAM" id="SSF56752">
    <property type="entry name" value="D-aminoacid aminotransferase-like PLP-dependent enzymes"/>
    <property type="match status" value="1"/>
</dbReference>
<dbReference type="PROSITE" id="PS00770">
    <property type="entry name" value="AA_TRANSFER_CLASS_4"/>
    <property type="match status" value="1"/>
</dbReference>
<comment type="cofactor">
    <cofactor evidence="1 5">
        <name>pyridoxal 5'-phosphate</name>
        <dbReference type="ChEBI" id="CHEBI:597326"/>
    </cofactor>
</comment>
<evidence type="ECO:0000256" key="1">
    <source>
        <dbReference type="ARBA" id="ARBA00001933"/>
    </source>
</evidence>
<dbReference type="EC" id="4.1.3.38" evidence="6"/>
<keyword evidence="6" id="KW-0808">Transferase</keyword>
<dbReference type="OrthoDB" id="9805628at2"/>